<keyword evidence="6 7" id="KW-0472">Membrane</keyword>
<evidence type="ECO:0000313" key="10">
    <source>
        <dbReference type="Proteomes" id="UP000032668"/>
    </source>
</evidence>
<keyword evidence="10" id="KW-1185">Reference proteome</keyword>
<feature type="transmembrane region" description="Helical" evidence="7">
    <location>
        <begin position="286"/>
        <end position="307"/>
    </location>
</feature>
<dbReference type="Gene3D" id="1.20.1250.20">
    <property type="entry name" value="MFS general substrate transporter like domains"/>
    <property type="match status" value="2"/>
</dbReference>
<dbReference type="GO" id="GO:0042128">
    <property type="term" value="P:nitrate assimilation"/>
    <property type="evidence" value="ECO:0007669"/>
    <property type="project" value="UniProtKB-KW"/>
</dbReference>
<feature type="transmembrane region" description="Helical" evidence="7">
    <location>
        <begin position="348"/>
        <end position="365"/>
    </location>
</feature>
<accession>A0A0D6PIS5</accession>
<organism evidence="9 10">
    <name type="scientific">Acidocella aminolytica 101 = DSM 11237</name>
    <dbReference type="NCBI Taxonomy" id="1120923"/>
    <lineage>
        <taxon>Bacteria</taxon>
        <taxon>Pseudomonadati</taxon>
        <taxon>Pseudomonadota</taxon>
        <taxon>Alphaproteobacteria</taxon>
        <taxon>Acetobacterales</taxon>
        <taxon>Acidocellaceae</taxon>
        <taxon>Acidocella</taxon>
    </lineage>
</organism>
<evidence type="ECO:0000256" key="5">
    <source>
        <dbReference type="ARBA" id="ARBA00023063"/>
    </source>
</evidence>
<name>A0A0D6PIS5_9PROT</name>
<dbReference type="GO" id="GO:0016020">
    <property type="term" value="C:membrane"/>
    <property type="evidence" value="ECO:0007669"/>
    <property type="project" value="UniProtKB-SubCell"/>
</dbReference>
<evidence type="ECO:0000256" key="1">
    <source>
        <dbReference type="ARBA" id="ARBA00004141"/>
    </source>
</evidence>
<dbReference type="InterPro" id="IPR020846">
    <property type="entry name" value="MFS_dom"/>
</dbReference>
<feature type="transmembrane region" description="Helical" evidence="7">
    <location>
        <begin position="319"/>
        <end position="342"/>
    </location>
</feature>
<dbReference type="InterPro" id="IPR011701">
    <property type="entry name" value="MFS"/>
</dbReference>
<sequence length="448" mass="47749">MTDKSSTSANEHSLRGSPSQALNGATIGFFIGFGAVSLFGPTAHSFVKVMSLSPEQVGFLVAIPMLTGSLLRIPFGAWVDTTGGKLPFLILLLLSVIGIGGLYYMLLTLYPDHLDQSHYPWLLLFGALGGCGIATFSVGIGQVSYWFPKQQQGWALAAYAGFGNTSPGLVALAMPLMIMFIGLWGAYLVSLVIVVIGIGLYLRLGHNAPYFQLSHSGLPRGERCVRAERAGQELFPQTSALHTLMQAAAEWRTWLLVVLYFTTFGGFLALTAWFPTYWQSFFQTSHWMAVILTATFSLLSSLIRVPGGRWADRFGGEPVAMISLATLLAGALLMTFSSGFAMSVIGELLVGVGMGVNNAAVFRMVPNYVPHAVGGAAGLVGGLGALGGFAVPPLLGYFVGMMGAGGYARGFVVYVGLAILSLVLTGILRMALRRPSLPEMLSAREVER</sequence>
<feature type="domain" description="Major facilitator superfamily (MFS) profile" evidence="8">
    <location>
        <begin position="252"/>
        <end position="448"/>
    </location>
</feature>
<comment type="similarity">
    <text evidence="2">Belongs to the major facilitator superfamily. Nitrate/nitrite porter (TC 2.A.1.8) family.</text>
</comment>
<dbReference type="PANTHER" id="PTHR23515">
    <property type="entry name" value="HIGH-AFFINITY NITRATE TRANSPORTER 2.3"/>
    <property type="match status" value="1"/>
</dbReference>
<dbReference type="InterPro" id="IPR044772">
    <property type="entry name" value="NO3_transporter"/>
</dbReference>
<feature type="transmembrane region" description="Helical" evidence="7">
    <location>
        <begin position="119"/>
        <end position="141"/>
    </location>
</feature>
<dbReference type="AlphaFoldDB" id="A0A0D6PIS5"/>
<dbReference type="InterPro" id="IPR036259">
    <property type="entry name" value="MFS_trans_sf"/>
</dbReference>
<gene>
    <name evidence="9" type="ORF">Aam_076_008</name>
</gene>
<evidence type="ECO:0000259" key="8">
    <source>
        <dbReference type="PROSITE" id="PS50850"/>
    </source>
</evidence>
<dbReference type="PROSITE" id="PS50850">
    <property type="entry name" value="MFS"/>
    <property type="match status" value="1"/>
</dbReference>
<feature type="transmembrane region" description="Helical" evidence="7">
    <location>
        <begin position="86"/>
        <end position="107"/>
    </location>
</feature>
<dbReference type="SUPFAM" id="SSF103473">
    <property type="entry name" value="MFS general substrate transporter"/>
    <property type="match status" value="1"/>
</dbReference>
<feature type="transmembrane region" description="Helical" evidence="7">
    <location>
        <begin position="21"/>
        <end position="39"/>
    </location>
</feature>
<feature type="transmembrane region" description="Helical" evidence="7">
    <location>
        <begin position="184"/>
        <end position="204"/>
    </location>
</feature>
<evidence type="ECO:0000256" key="4">
    <source>
        <dbReference type="ARBA" id="ARBA00022989"/>
    </source>
</evidence>
<keyword evidence="3 7" id="KW-0812">Transmembrane</keyword>
<proteinExistence type="inferred from homology"/>
<evidence type="ECO:0000313" key="9">
    <source>
        <dbReference type="EMBL" id="GAN81103.1"/>
    </source>
</evidence>
<dbReference type="EMBL" id="BANC01000074">
    <property type="protein sequence ID" value="GAN81103.1"/>
    <property type="molecule type" value="Genomic_DNA"/>
</dbReference>
<feature type="transmembrane region" description="Helical" evidence="7">
    <location>
        <begin position="59"/>
        <end position="79"/>
    </location>
</feature>
<dbReference type="Proteomes" id="UP000032668">
    <property type="component" value="Unassembled WGS sequence"/>
</dbReference>
<comment type="subcellular location">
    <subcellularLocation>
        <location evidence="1">Membrane</location>
        <topology evidence="1">Multi-pass membrane protein</topology>
    </subcellularLocation>
</comment>
<evidence type="ECO:0000256" key="6">
    <source>
        <dbReference type="ARBA" id="ARBA00023136"/>
    </source>
</evidence>
<dbReference type="Pfam" id="PF07690">
    <property type="entry name" value="MFS_1"/>
    <property type="match status" value="2"/>
</dbReference>
<keyword evidence="5" id="KW-0534">Nitrate assimilation</keyword>
<protein>
    <submittedName>
        <fullName evidence="9">Major facilitator superfamily transporter</fullName>
    </submittedName>
</protein>
<evidence type="ECO:0000256" key="2">
    <source>
        <dbReference type="ARBA" id="ARBA00008432"/>
    </source>
</evidence>
<evidence type="ECO:0000256" key="7">
    <source>
        <dbReference type="SAM" id="Phobius"/>
    </source>
</evidence>
<feature type="transmembrane region" description="Helical" evidence="7">
    <location>
        <begin position="153"/>
        <end position="178"/>
    </location>
</feature>
<feature type="transmembrane region" description="Helical" evidence="7">
    <location>
        <begin position="377"/>
        <end position="399"/>
    </location>
</feature>
<reference evidence="9 10" key="1">
    <citation type="submission" date="2012-11" db="EMBL/GenBank/DDBJ databases">
        <title>Whole genome sequence of Acidocella aminolytica 101 = DSM 11237.</title>
        <authorList>
            <person name="Azuma Y."/>
            <person name="Higashiura N."/>
            <person name="Hirakawa H."/>
            <person name="Matsushita K."/>
        </authorList>
    </citation>
    <scope>NUCLEOTIDE SEQUENCE [LARGE SCALE GENOMIC DNA]</scope>
    <source>
        <strain evidence="10">101 / DSM 11237</strain>
    </source>
</reference>
<comment type="caution">
    <text evidence="9">The sequence shown here is derived from an EMBL/GenBank/DDBJ whole genome shotgun (WGS) entry which is preliminary data.</text>
</comment>
<keyword evidence="4 7" id="KW-1133">Transmembrane helix</keyword>
<feature type="transmembrane region" description="Helical" evidence="7">
    <location>
        <begin position="411"/>
        <end position="432"/>
    </location>
</feature>
<evidence type="ECO:0000256" key="3">
    <source>
        <dbReference type="ARBA" id="ARBA00022692"/>
    </source>
</evidence>
<dbReference type="GO" id="GO:0015112">
    <property type="term" value="F:nitrate transmembrane transporter activity"/>
    <property type="evidence" value="ECO:0007669"/>
    <property type="project" value="InterPro"/>
</dbReference>
<feature type="transmembrane region" description="Helical" evidence="7">
    <location>
        <begin position="254"/>
        <end position="274"/>
    </location>
</feature>
<dbReference type="STRING" id="1120923.SAMN02746095_03428"/>
<dbReference type="RefSeq" id="WP_241869408.1">
    <property type="nucleotide sequence ID" value="NZ_BANC01000074.1"/>
</dbReference>